<name>A0AAJ8JN64_9TREE</name>
<reference evidence="3" key="1">
    <citation type="submission" date="2016-06" db="EMBL/GenBank/DDBJ databases">
        <authorList>
            <person name="Cuomo C."/>
            <person name="Litvintseva A."/>
            <person name="Heitman J."/>
            <person name="Chen Y."/>
            <person name="Sun S."/>
            <person name="Springer D."/>
            <person name="Dromer F."/>
            <person name="Young S."/>
            <person name="Zeng Q."/>
            <person name="Chapman S."/>
            <person name="Gujja S."/>
            <person name="Saif S."/>
            <person name="Birren B."/>
        </authorList>
    </citation>
    <scope>NUCLEOTIDE SEQUENCE</scope>
    <source>
        <strain evidence="3">CBS 7841</strain>
    </source>
</reference>
<dbReference type="KEGG" id="cdep:91084692"/>
<evidence type="ECO:0000256" key="1">
    <source>
        <dbReference type="SAM" id="MobiDB-lite"/>
    </source>
</evidence>
<dbReference type="EMBL" id="CP143784">
    <property type="protein sequence ID" value="WVN85331.1"/>
    <property type="molecule type" value="Genomic_DNA"/>
</dbReference>
<protein>
    <submittedName>
        <fullName evidence="3">Uncharacterized protein</fullName>
    </submittedName>
</protein>
<feature type="transmembrane region" description="Helical" evidence="2">
    <location>
        <begin position="12"/>
        <end position="37"/>
    </location>
</feature>
<dbReference type="AlphaFoldDB" id="A0AAJ8JN64"/>
<gene>
    <name evidence="3" type="ORF">L203_100476</name>
</gene>
<evidence type="ECO:0000313" key="3">
    <source>
        <dbReference type="EMBL" id="WVN85331.1"/>
    </source>
</evidence>
<reference evidence="3" key="3">
    <citation type="submission" date="2024-01" db="EMBL/GenBank/DDBJ databases">
        <authorList>
            <person name="Coelho M.A."/>
            <person name="David-Palma M."/>
            <person name="Shea T."/>
            <person name="Sun S."/>
            <person name="Cuomo C.A."/>
            <person name="Heitman J."/>
        </authorList>
    </citation>
    <scope>NUCLEOTIDE SEQUENCE</scope>
    <source>
        <strain evidence="3">CBS 7841</strain>
    </source>
</reference>
<feature type="region of interest" description="Disordered" evidence="1">
    <location>
        <begin position="88"/>
        <end position="110"/>
    </location>
</feature>
<proteinExistence type="predicted"/>
<accession>A0AAJ8JN64</accession>
<organism evidence="3 4">
    <name type="scientific">Cryptococcus depauperatus CBS 7841</name>
    <dbReference type="NCBI Taxonomy" id="1295531"/>
    <lineage>
        <taxon>Eukaryota</taxon>
        <taxon>Fungi</taxon>
        <taxon>Dikarya</taxon>
        <taxon>Basidiomycota</taxon>
        <taxon>Agaricomycotina</taxon>
        <taxon>Tremellomycetes</taxon>
        <taxon>Tremellales</taxon>
        <taxon>Cryptococcaceae</taxon>
        <taxon>Cryptococcus</taxon>
    </lineage>
</organism>
<evidence type="ECO:0000313" key="4">
    <source>
        <dbReference type="Proteomes" id="UP000094043"/>
    </source>
</evidence>
<reference evidence="3" key="2">
    <citation type="journal article" date="2022" name="Elife">
        <title>Obligate sexual reproduction of a homothallic fungus closely related to the Cryptococcus pathogenic species complex.</title>
        <authorList>
            <person name="Passer A.R."/>
            <person name="Clancey S.A."/>
            <person name="Shea T."/>
            <person name="David-Palma M."/>
            <person name="Averette A.F."/>
            <person name="Boekhout T."/>
            <person name="Porcel B.M."/>
            <person name="Nowrousian M."/>
            <person name="Cuomo C.A."/>
            <person name="Sun S."/>
            <person name="Heitman J."/>
            <person name="Coelho M.A."/>
        </authorList>
    </citation>
    <scope>NUCLEOTIDE SEQUENCE</scope>
    <source>
        <strain evidence="3">CBS 7841</strain>
    </source>
</reference>
<dbReference type="RefSeq" id="XP_066066032.1">
    <property type="nucleotide sequence ID" value="XM_066209935.1"/>
</dbReference>
<dbReference type="GeneID" id="91084692"/>
<keyword evidence="2" id="KW-0812">Transmembrane</keyword>
<evidence type="ECO:0000256" key="2">
    <source>
        <dbReference type="SAM" id="Phobius"/>
    </source>
</evidence>
<keyword evidence="2" id="KW-1133">Transmembrane helix</keyword>
<dbReference type="Proteomes" id="UP000094043">
    <property type="component" value="Chromosome 1"/>
</dbReference>
<keyword evidence="4" id="KW-1185">Reference proteome</keyword>
<dbReference type="PROSITE" id="PS51257">
    <property type="entry name" value="PROKAR_LIPOPROTEIN"/>
    <property type="match status" value="1"/>
</dbReference>
<feature type="compositionally biased region" description="Low complexity" evidence="1">
    <location>
        <begin position="88"/>
        <end position="103"/>
    </location>
</feature>
<sequence>MQARDGSVHLWLFVSCVLGSKTLILPTIHLTSGLLMLRLAPLLNSMLATFSTIKITDAAGSIAYSSTVVIQAGSSSSCVSSFRDLSSSSVASNSASNTVSSKSPNTASVS</sequence>
<keyword evidence="2" id="KW-0472">Membrane</keyword>